<comment type="caution">
    <text evidence="1">The sequence shown here is derived from an EMBL/GenBank/DDBJ whole genome shotgun (WGS) entry which is preliminary data.</text>
</comment>
<dbReference type="AlphaFoldDB" id="A0A7C8VC75"/>
<proteinExistence type="predicted"/>
<dbReference type="EMBL" id="JAABOJ010000017">
    <property type="protein sequence ID" value="KAF3280931.1"/>
    <property type="molecule type" value="Genomic_DNA"/>
</dbReference>
<dbReference type="OrthoDB" id="5287546at2759"/>
<gene>
    <name evidence="1" type="ORF">TWF970_002609</name>
</gene>
<name>A0A7C8VC75_ORBOL</name>
<evidence type="ECO:0000313" key="2">
    <source>
        <dbReference type="Proteomes" id="UP000474640"/>
    </source>
</evidence>
<evidence type="ECO:0000313" key="1">
    <source>
        <dbReference type="EMBL" id="KAF3280931.1"/>
    </source>
</evidence>
<accession>A0A7C8VC75</accession>
<organism evidence="1 2">
    <name type="scientific">Orbilia oligospora</name>
    <name type="common">Nematode-trapping fungus</name>
    <name type="synonym">Arthrobotrys oligospora</name>
    <dbReference type="NCBI Taxonomy" id="2813651"/>
    <lineage>
        <taxon>Eukaryota</taxon>
        <taxon>Fungi</taxon>
        <taxon>Dikarya</taxon>
        <taxon>Ascomycota</taxon>
        <taxon>Pezizomycotina</taxon>
        <taxon>Orbiliomycetes</taxon>
        <taxon>Orbiliales</taxon>
        <taxon>Orbiliaceae</taxon>
        <taxon>Orbilia</taxon>
    </lineage>
</organism>
<sequence>MAMQAQQVAPQVNPHQSIASNVHNIQYITFNRPQRHNRDIQSAPNHNVHPSNAQAHNATRNYQQPPHHTQIYRQQNNRLYDPYTNSQVDYNVNMRTDRRVNAHNPQVFYPRVNAYNQGNEHHYHRRRRFY</sequence>
<dbReference type="Proteomes" id="UP000474640">
    <property type="component" value="Unassembled WGS sequence"/>
</dbReference>
<protein>
    <submittedName>
        <fullName evidence="1">Uncharacterized protein</fullName>
    </submittedName>
</protein>
<reference evidence="1 2" key="1">
    <citation type="submission" date="2020-01" db="EMBL/GenBank/DDBJ databases">
        <authorList>
            <person name="Palmer J.M."/>
        </authorList>
    </citation>
    <scope>NUCLEOTIDE SEQUENCE [LARGE SCALE GENOMIC DNA]</scope>
    <source>
        <strain evidence="1 2">TWF970</strain>
    </source>
</reference>